<dbReference type="PANTHER" id="PTHR43240:SF5">
    <property type="entry name" value="1,4-DIHYDROXY-2-NAPHTHOYL-COA THIOESTERASE 1"/>
    <property type="match status" value="1"/>
</dbReference>
<dbReference type="InterPro" id="IPR029069">
    <property type="entry name" value="HotDog_dom_sf"/>
</dbReference>
<protein>
    <submittedName>
        <fullName evidence="4">ComA operon protein 2</fullName>
    </submittedName>
</protein>
<dbReference type="AlphaFoldDB" id="A0A0K2RXF6"/>
<dbReference type="InterPro" id="IPR006683">
    <property type="entry name" value="Thioestr_dom"/>
</dbReference>
<organism evidence="4">
    <name type="scientific">Rothia mucilaginosa</name>
    <dbReference type="NCBI Taxonomy" id="43675"/>
    <lineage>
        <taxon>Bacteria</taxon>
        <taxon>Bacillati</taxon>
        <taxon>Actinomycetota</taxon>
        <taxon>Actinomycetes</taxon>
        <taxon>Micrococcales</taxon>
        <taxon>Micrococcaceae</taxon>
        <taxon>Rothia</taxon>
    </lineage>
</organism>
<dbReference type="EMBL" id="AP014938">
    <property type="protein sequence ID" value="BAS19257.1"/>
    <property type="molecule type" value="Genomic_DNA"/>
</dbReference>
<dbReference type="PANTHER" id="PTHR43240">
    <property type="entry name" value="1,4-DIHYDROXY-2-NAPHTHOYL-COA THIOESTERASE 1"/>
    <property type="match status" value="1"/>
</dbReference>
<name>A0A0K2RXF6_9MICC</name>
<evidence type="ECO:0000259" key="3">
    <source>
        <dbReference type="Pfam" id="PF03061"/>
    </source>
</evidence>
<reference evidence="5" key="1">
    <citation type="submission" date="2015-08" db="EMBL/GenBank/DDBJ databases">
        <title>Complete genome sequence of Rothia mucilaginosa strain NUM-Rm6536.</title>
        <authorList>
            <person name="Nambu T."/>
        </authorList>
    </citation>
    <scope>NUCLEOTIDE SEQUENCE [LARGE SCALE GENOMIC DNA]</scope>
    <source>
        <strain evidence="5">NUM-Rm6536</strain>
    </source>
</reference>
<feature type="domain" description="Thioesterase" evidence="3">
    <location>
        <begin position="78"/>
        <end position="154"/>
    </location>
</feature>
<gene>
    <name evidence="4" type="ORF">RM6536_0010</name>
</gene>
<dbReference type="GO" id="GO:0061522">
    <property type="term" value="F:1,4-dihydroxy-2-naphthoyl-CoA thioesterase activity"/>
    <property type="evidence" value="ECO:0007669"/>
    <property type="project" value="TreeGrafter"/>
</dbReference>
<dbReference type="Proteomes" id="UP000066203">
    <property type="component" value="Chromosome"/>
</dbReference>
<dbReference type="GO" id="GO:0005829">
    <property type="term" value="C:cytosol"/>
    <property type="evidence" value="ECO:0007669"/>
    <property type="project" value="TreeGrafter"/>
</dbReference>
<evidence type="ECO:0000313" key="4">
    <source>
        <dbReference type="EMBL" id="BAS19257.1"/>
    </source>
</evidence>
<dbReference type="RefSeq" id="WP_060823537.1">
    <property type="nucleotide sequence ID" value="NZ_AP014938.1"/>
</dbReference>
<keyword evidence="2" id="KW-0378">Hydrolase</keyword>
<dbReference type="PATRIC" id="fig|43675.28.peg.11"/>
<evidence type="ECO:0000313" key="5">
    <source>
        <dbReference type="Proteomes" id="UP000066203"/>
    </source>
</evidence>
<dbReference type="InterPro" id="IPR003736">
    <property type="entry name" value="PAAI_dom"/>
</dbReference>
<comment type="similarity">
    <text evidence="1">Belongs to the thioesterase PaaI family.</text>
</comment>
<accession>A0A0K2RXF6</accession>
<evidence type="ECO:0000256" key="1">
    <source>
        <dbReference type="ARBA" id="ARBA00008324"/>
    </source>
</evidence>
<dbReference type="SUPFAM" id="SSF54637">
    <property type="entry name" value="Thioesterase/thiol ester dehydrase-isomerase"/>
    <property type="match status" value="1"/>
</dbReference>
<dbReference type="CDD" id="cd03443">
    <property type="entry name" value="PaaI_thioesterase"/>
    <property type="match status" value="1"/>
</dbReference>
<dbReference type="NCBIfam" id="TIGR00369">
    <property type="entry name" value="unchar_dom_1"/>
    <property type="match status" value="1"/>
</dbReference>
<proteinExistence type="inferred from homology"/>
<sequence>MTENNTQHPPVRAAAPTTLTTEEIKAQLTESGIPEHLHPYFPRGLGELIPAMGIKFQELTAERTVATMPVAGNTQPIGLLHGGANVVLAETLGSLSAGVHGGENLVAVGVDINATHVRPAVSGLVTATCTAVKLGRTLCIHTIDIVDERGRTTCTARITNMLIPRPTA</sequence>
<dbReference type="Pfam" id="PF03061">
    <property type="entry name" value="4HBT"/>
    <property type="match status" value="1"/>
</dbReference>
<evidence type="ECO:0000256" key="2">
    <source>
        <dbReference type="ARBA" id="ARBA00022801"/>
    </source>
</evidence>
<dbReference type="Gene3D" id="3.10.129.10">
    <property type="entry name" value="Hotdog Thioesterase"/>
    <property type="match status" value="1"/>
</dbReference>